<feature type="transmembrane region" description="Helical" evidence="4">
    <location>
        <begin position="164"/>
        <end position="183"/>
    </location>
</feature>
<dbReference type="Proteomes" id="UP000652427">
    <property type="component" value="Unassembled WGS sequence"/>
</dbReference>
<dbReference type="Pfam" id="PF07690">
    <property type="entry name" value="MFS_1"/>
    <property type="match status" value="1"/>
</dbReference>
<dbReference type="RefSeq" id="WP_176280251.1">
    <property type="nucleotide sequence ID" value="NZ_JABWMH010000004.1"/>
</dbReference>
<name>A0ABX2N530_9SPHN</name>
<feature type="transmembrane region" description="Helical" evidence="4">
    <location>
        <begin position="100"/>
        <end position="122"/>
    </location>
</feature>
<sequence>MDNPAQISELKLFLFALSSAAVVANGYYIHPLVTPVAEEFGVSGATIGLVPALNQIALALGILLLLPLGDRINNRKLVTIFVAGQFLAMLAMALSGSFLLFATASSLLGFVTIAPYLLPAYVTRRVAPGRIGHVTGIMTAGVTLGILGSRVGGGLLGHYFGWRSAYWVGVACMGLLVVLLPSIMERRQDEKPSDVEPPRYSELLRSLWPIMKSMPEVPLGGMIQALSFGLFLALWLAIGLHLPRNGYGVDTVGYLAIIAIVNVFGSPYAGRFADHIGAERARIYFCMVQLAGVSLLPFAGNNLWLLVVAVIFNSIGGASVDICSRTILFSRAPEIRTRLMTIYIVIMFIGGGISSWLGAATYEFAGWPGISIMAICYAVTIMGLSLWGLRFKPARDENQSSLARHKA</sequence>
<evidence type="ECO:0000313" key="7">
    <source>
        <dbReference type="Proteomes" id="UP000652427"/>
    </source>
</evidence>
<feature type="transmembrane region" description="Helical" evidence="4">
    <location>
        <begin position="12"/>
        <end position="30"/>
    </location>
</feature>
<dbReference type="InterPro" id="IPR020846">
    <property type="entry name" value="MFS_dom"/>
</dbReference>
<organism evidence="6 7">
    <name type="scientific">Parasphingorhabdus flavimaris</name>
    <dbReference type="NCBI Taxonomy" id="266812"/>
    <lineage>
        <taxon>Bacteria</taxon>
        <taxon>Pseudomonadati</taxon>
        <taxon>Pseudomonadota</taxon>
        <taxon>Alphaproteobacteria</taxon>
        <taxon>Sphingomonadales</taxon>
        <taxon>Sphingomonadaceae</taxon>
        <taxon>Parasphingorhabdus</taxon>
    </lineage>
</organism>
<keyword evidence="3 4" id="KW-0472">Membrane</keyword>
<feature type="transmembrane region" description="Helical" evidence="4">
    <location>
        <begin position="252"/>
        <end position="269"/>
    </location>
</feature>
<evidence type="ECO:0000313" key="6">
    <source>
        <dbReference type="EMBL" id="NVD28784.1"/>
    </source>
</evidence>
<gene>
    <name evidence="6" type="ORF">HUO14_12860</name>
</gene>
<keyword evidence="1 4" id="KW-0812">Transmembrane</keyword>
<accession>A0ABX2N530</accession>
<keyword evidence="2 4" id="KW-1133">Transmembrane helix</keyword>
<feature type="domain" description="Major facilitator superfamily (MFS) profile" evidence="5">
    <location>
        <begin position="4"/>
        <end position="395"/>
    </location>
</feature>
<dbReference type="InterPro" id="IPR036259">
    <property type="entry name" value="MFS_trans_sf"/>
</dbReference>
<feature type="transmembrane region" description="Helical" evidence="4">
    <location>
        <begin position="134"/>
        <end position="152"/>
    </location>
</feature>
<dbReference type="SUPFAM" id="SSF103473">
    <property type="entry name" value="MFS general substrate transporter"/>
    <property type="match status" value="1"/>
</dbReference>
<feature type="transmembrane region" description="Helical" evidence="4">
    <location>
        <begin position="365"/>
        <end position="389"/>
    </location>
</feature>
<feature type="transmembrane region" description="Helical" evidence="4">
    <location>
        <begin position="340"/>
        <end position="359"/>
    </location>
</feature>
<evidence type="ECO:0000256" key="2">
    <source>
        <dbReference type="ARBA" id="ARBA00022989"/>
    </source>
</evidence>
<dbReference type="PROSITE" id="PS50850">
    <property type="entry name" value="MFS"/>
    <property type="match status" value="1"/>
</dbReference>
<evidence type="ECO:0000256" key="3">
    <source>
        <dbReference type="ARBA" id="ARBA00023136"/>
    </source>
</evidence>
<dbReference type="CDD" id="cd17324">
    <property type="entry name" value="MFS_NepI_like"/>
    <property type="match status" value="1"/>
</dbReference>
<dbReference type="EMBL" id="JABWMH010000004">
    <property type="protein sequence ID" value="NVD28784.1"/>
    <property type="molecule type" value="Genomic_DNA"/>
</dbReference>
<keyword evidence="7" id="KW-1185">Reference proteome</keyword>
<dbReference type="Gene3D" id="1.20.1250.20">
    <property type="entry name" value="MFS general substrate transporter like domains"/>
    <property type="match status" value="2"/>
</dbReference>
<feature type="transmembrane region" description="Helical" evidence="4">
    <location>
        <begin position="77"/>
        <end position="94"/>
    </location>
</feature>
<evidence type="ECO:0000256" key="1">
    <source>
        <dbReference type="ARBA" id="ARBA00022692"/>
    </source>
</evidence>
<comment type="caution">
    <text evidence="6">The sequence shown here is derived from an EMBL/GenBank/DDBJ whole genome shotgun (WGS) entry which is preliminary data.</text>
</comment>
<reference evidence="6 7" key="1">
    <citation type="submission" date="2020-06" db="EMBL/GenBank/DDBJ databases">
        <authorList>
            <person name="Kim S.-J."/>
            <person name="Park S.-J."/>
        </authorList>
    </citation>
    <scope>NUCLEOTIDE SEQUENCE [LARGE SCALE GENOMIC DNA]</scope>
    <source>
        <strain evidence="6 7">SW-151</strain>
    </source>
</reference>
<protein>
    <submittedName>
        <fullName evidence="6">MFS transporter</fullName>
    </submittedName>
</protein>
<feature type="transmembrane region" description="Helical" evidence="4">
    <location>
        <begin position="219"/>
        <end position="240"/>
    </location>
</feature>
<proteinExistence type="predicted"/>
<feature type="transmembrane region" description="Helical" evidence="4">
    <location>
        <begin position="305"/>
        <end position="328"/>
    </location>
</feature>
<dbReference type="PANTHER" id="PTHR42910">
    <property type="entry name" value="TRANSPORTER SCO4007-RELATED"/>
    <property type="match status" value="1"/>
</dbReference>
<dbReference type="PANTHER" id="PTHR42910:SF1">
    <property type="entry name" value="MAJOR FACILITATOR SUPERFAMILY (MFS) PROFILE DOMAIN-CONTAINING PROTEIN"/>
    <property type="match status" value="1"/>
</dbReference>
<evidence type="ECO:0000256" key="4">
    <source>
        <dbReference type="SAM" id="Phobius"/>
    </source>
</evidence>
<dbReference type="InterPro" id="IPR011701">
    <property type="entry name" value="MFS"/>
</dbReference>
<evidence type="ECO:0000259" key="5">
    <source>
        <dbReference type="PROSITE" id="PS50850"/>
    </source>
</evidence>
<feature type="transmembrane region" description="Helical" evidence="4">
    <location>
        <begin position="42"/>
        <end position="65"/>
    </location>
</feature>
<feature type="transmembrane region" description="Helical" evidence="4">
    <location>
        <begin position="281"/>
        <end position="299"/>
    </location>
</feature>